<dbReference type="EMBL" id="CP068073">
    <property type="protein sequence ID" value="QQS83968.1"/>
    <property type="molecule type" value="Genomic_DNA"/>
</dbReference>
<dbReference type="GO" id="GO:0019290">
    <property type="term" value="P:siderophore biosynthetic process"/>
    <property type="evidence" value="ECO:0007669"/>
    <property type="project" value="InterPro"/>
</dbReference>
<protein>
    <submittedName>
        <fullName evidence="6">Sialic acid synthase</fullName>
    </submittedName>
</protein>
<dbReference type="Pfam" id="PF04183">
    <property type="entry name" value="IucA_IucC"/>
    <property type="match status" value="1"/>
</dbReference>
<proteinExistence type="inferred from homology"/>
<reference evidence="5 8" key="2">
    <citation type="submission" date="2021-01" db="EMBL/GenBank/DDBJ databases">
        <title>FDA dAtabase for Regulatory Grade micrObial Sequences (FDA-ARGOS): Supporting development and validation of Infectious Disease Dx tests.</title>
        <authorList>
            <person name="Sproer C."/>
            <person name="Gronow S."/>
            <person name="Severitt S."/>
            <person name="Schroder I."/>
            <person name="Tallon L."/>
            <person name="Sadzewicz L."/>
            <person name="Zhao X."/>
            <person name="Boylan J."/>
            <person name="Ott S."/>
            <person name="Bowen H."/>
            <person name="Vavikolanu K."/>
            <person name="Mehta A."/>
            <person name="Aluvathingal J."/>
            <person name="Nadendla S."/>
            <person name="Lowell S."/>
            <person name="Myers T."/>
            <person name="Yan Y."/>
            <person name="Sichtig H."/>
        </authorList>
    </citation>
    <scope>NUCLEOTIDE SEQUENCE [LARGE SCALE GENOMIC DNA]</scope>
    <source>
        <strain evidence="5 8">FDAARGOS_1148</strain>
    </source>
</reference>
<feature type="domain" description="Aerobactin siderophore biosynthesis IucA/IucC-like C-terminal" evidence="4">
    <location>
        <begin position="471"/>
        <end position="642"/>
    </location>
</feature>
<sequence>MNSNIEPQNINSLILTKEEQHAFDYLSAHHPKWAEAFQSVLLQARDLVSKRLIVSIYREDMVGQGKNSEILSNDMLSFELSSPTGKVMKMTWPKSSKILYAPISGFHAFDRIDMEGPFYFSDLNGGENVERILHPEEILDVILTDAPEYKGAASDQFSDDVMNSAANMAMALSYQHLALKDENRAMLEIIADNIDSYLRSEQAVVEGHPLHPGAKLRKGLTPEMNLQYSSEFHQSQNLKFIAIHKTLARTQALGHTYNAVMFDAFPALEQAFKQALSNDLQADYQVMVVHPWQYEQILHRDYQDEIARGLIKDIDYNTEYYAGLSFRTLMPKSPILTPHIKLSTNVHITGEIRTLSEQTTFNGPLVTEILQDIMQRDTLFQNIKTDTIPEVAGIHFYDSSDKGEYQTERSEQLGSLLRTNIYTLAKDNTINLIPSSLIAYNPKQGEAVVNSLIHRAQFAGQFDSFEQAARAWLSDYAKSLLDMVIPLLVKYGIALEAHLQNAIASFNQDGTLNRMFIRDFEGLRIDEAQLNRSGYSTEHFHEKSRILTNKPTSVFNKAFYSTVQNHLGELILTIAQHTDNSIQFENALWSEVRILIQDKFKEMRESHEIDEARLNEIESIFFDEKIDYKCVTTMRLEDEAHEYTYVKVDNPLHNKN</sequence>
<accession>A0A143PE62</accession>
<dbReference type="KEGG" id="scv:A4G25_11705"/>
<evidence type="ECO:0000259" key="3">
    <source>
        <dbReference type="Pfam" id="PF04183"/>
    </source>
</evidence>
<evidence type="ECO:0000313" key="6">
    <source>
        <dbReference type="EMBL" id="RZI01658.1"/>
    </source>
</evidence>
<evidence type="ECO:0000256" key="1">
    <source>
        <dbReference type="ARBA" id="ARBA00004924"/>
    </source>
</evidence>
<dbReference type="GO" id="GO:0016881">
    <property type="term" value="F:acid-amino acid ligase activity"/>
    <property type="evidence" value="ECO:0007669"/>
    <property type="project" value="UniProtKB-ARBA"/>
</dbReference>
<name>A0A143PE62_9STAP</name>
<dbReference type="InterPro" id="IPR007310">
    <property type="entry name" value="Aerobactin_biosyn_IucA/IucC_N"/>
</dbReference>
<evidence type="ECO:0000313" key="7">
    <source>
        <dbReference type="Proteomes" id="UP000293854"/>
    </source>
</evidence>
<dbReference type="GeneID" id="93726024"/>
<comment type="pathway">
    <text evidence="1">Siderophore biosynthesis.</text>
</comment>
<dbReference type="Proteomes" id="UP000293854">
    <property type="component" value="Unassembled WGS sequence"/>
</dbReference>
<reference evidence="6 7" key="1">
    <citation type="submission" date="2018-11" db="EMBL/GenBank/DDBJ databases">
        <title>Genomic profiling of Staphylococcus species from a Poultry farm system in KwaZulu-Natal, South Africa.</title>
        <authorList>
            <person name="Amoako D.G."/>
            <person name="Somboro A.M."/>
            <person name="Abia A.L.K."/>
            <person name="Bester L.A."/>
            <person name="Essack S.Y."/>
        </authorList>
    </citation>
    <scope>NUCLEOTIDE SEQUENCE [LARGE SCALE GENOMIC DNA]</scope>
    <source>
        <strain evidence="6 7">SA11</strain>
    </source>
</reference>
<dbReference type="InterPro" id="IPR037455">
    <property type="entry name" value="LucA/IucC-like"/>
</dbReference>
<dbReference type="OrthoDB" id="495728at2"/>
<dbReference type="Pfam" id="PF06276">
    <property type="entry name" value="FhuF"/>
    <property type="match status" value="1"/>
</dbReference>
<dbReference type="PANTHER" id="PTHR34384:SF6">
    <property type="entry name" value="STAPHYLOFERRIN B SYNTHASE"/>
    <property type="match status" value="1"/>
</dbReference>
<organism evidence="6 7">
    <name type="scientific">Staphylococcus condimenti</name>
    <dbReference type="NCBI Taxonomy" id="70255"/>
    <lineage>
        <taxon>Bacteria</taxon>
        <taxon>Bacillati</taxon>
        <taxon>Bacillota</taxon>
        <taxon>Bacilli</taxon>
        <taxon>Bacillales</taxon>
        <taxon>Staphylococcaceae</taxon>
        <taxon>Staphylococcus</taxon>
    </lineage>
</organism>
<gene>
    <name evidence="6" type="ORF">EIG99_08295</name>
    <name evidence="5" type="ORF">I6J05_06760</name>
</gene>
<dbReference type="RefSeq" id="WP_047130826.1">
    <property type="nucleotide sequence ID" value="NZ_CP015114.1"/>
</dbReference>
<comment type="similarity">
    <text evidence="2">Belongs to the IucA/IucC family.</text>
</comment>
<evidence type="ECO:0000313" key="5">
    <source>
        <dbReference type="EMBL" id="QQS83968.1"/>
    </source>
</evidence>
<feature type="domain" description="Aerobactin siderophore biosynthesis IucA/IucC N-terminal" evidence="3">
    <location>
        <begin position="196"/>
        <end position="427"/>
    </location>
</feature>
<dbReference type="Gene3D" id="1.10.510.40">
    <property type="match status" value="1"/>
</dbReference>
<evidence type="ECO:0000313" key="8">
    <source>
        <dbReference type="Proteomes" id="UP000595942"/>
    </source>
</evidence>
<dbReference type="AlphaFoldDB" id="A0A143PE62"/>
<keyword evidence="8" id="KW-1185">Reference proteome</keyword>
<dbReference type="EMBL" id="RQTE01000151">
    <property type="protein sequence ID" value="RZI01658.1"/>
    <property type="molecule type" value="Genomic_DNA"/>
</dbReference>
<evidence type="ECO:0000259" key="4">
    <source>
        <dbReference type="Pfam" id="PF06276"/>
    </source>
</evidence>
<evidence type="ECO:0000256" key="2">
    <source>
        <dbReference type="ARBA" id="ARBA00007832"/>
    </source>
</evidence>
<dbReference type="InterPro" id="IPR022770">
    <property type="entry name" value="IucA/IucC-like_C"/>
</dbReference>
<dbReference type="PANTHER" id="PTHR34384">
    <property type="entry name" value="L-2,3-DIAMINOPROPANOATE--CITRATE LIGASE"/>
    <property type="match status" value="1"/>
</dbReference>
<dbReference type="Proteomes" id="UP000595942">
    <property type="component" value="Chromosome"/>
</dbReference>